<gene>
    <name evidence="1" type="ORF">PACLA_8A056230</name>
</gene>
<organism evidence="1 2">
    <name type="scientific">Paramuricea clavata</name>
    <name type="common">Red gorgonian</name>
    <name type="synonym">Violescent sea-whip</name>
    <dbReference type="NCBI Taxonomy" id="317549"/>
    <lineage>
        <taxon>Eukaryota</taxon>
        <taxon>Metazoa</taxon>
        <taxon>Cnidaria</taxon>
        <taxon>Anthozoa</taxon>
        <taxon>Octocorallia</taxon>
        <taxon>Malacalcyonacea</taxon>
        <taxon>Plexauridae</taxon>
        <taxon>Paramuricea</taxon>
    </lineage>
</organism>
<dbReference type="AlphaFoldDB" id="A0A6S7KP27"/>
<dbReference type="PANTHER" id="PTHR46579">
    <property type="entry name" value="F5/8 TYPE C DOMAIN-CONTAINING PROTEIN-RELATED"/>
    <property type="match status" value="1"/>
</dbReference>
<accession>A0A6S7KP27</accession>
<name>A0A6S7KP27_PARCT</name>
<protein>
    <submittedName>
        <fullName evidence="1">Uncharacterized protein</fullName>
    </submittedName>
</protein>
<keyword evidence="2" id="KW-1185">Reference proteome</keyword>
<evidence type="ECO:0000313" key="2">
    <source>
        <dbReference type="Proteomes" id="UP001152795"/>
    </source>
</evidence>
<comment type="caution">
    <text evidence="1">The sequence shown here is derived from an EMBL/GenBank/DDBJ whole genome shotgun (WGS) entry which is preliminary data.</text>
</comment>
<dbReference type="Proteomes" id="UP001152795">
    <property type="component" value="Unassembled WGS sequence"/>
</dbReference>
<sequence>MIEKLQHRFSRKKVCNDAIEDVYDGKLYKEFFRPGAFLSHPHNISFLGNTDGVALIWSTNCGVWPVYLVINELPPWERFRRSNRIFAGLWFGKGKPHFPTFPKPFSLAIRDLGTKATSGHAGVRIHDEMKQQSLEALRKRSEGKKDFSVQGVIGLSWGFGIPSYDVVRETAVDYMHCICEGVVDQLISQWLKKSNTKADFYLGSKIEDISKELLSITPTCEITRTPRSLEDIKDWKGKQFQTFNVHQLLHLSEVVEDLGPLWSNSCFPFEDYSGDLRDLFHGTQNVDGQIVTAVSIIQKLPEIARSTTTSPSVTAFYEHLTRKGHRTCSKKERISGSLERVWSNSKLLSKEQLNSLPNNSGKIWLFRRFLIGGTLFHSASYRRVVAGNDYTVEFEMNGVKNFGTIQIYVKVEDKCFRLRCRDGQKCFCELACSYFALIETLVEDDQQLPMFGNNVVVNHIRKVNPSNRYTAYNRVRLQRSFLERLL</sequence>
<dbReference type="PANTHER" id="PTHR46579:SF1">
    <property type="entry name" value="F5_8 TYPE C DOMAIN-CONTAINING PROTEIN"/>
    <property type="match status" value="1"/>
</dbReference>
<dbReference type="EMBL" id="CACRXK020015680">
    <property type="protein sequence ID" value="CAB4028732.1"/>
    <property type="molecule type" value="Genomic_DNA"/>
</dbReference>
<proteinExistence type="predicted"/>
<evidence type="ECO:0000313" key="1">
    <source>
        <dbReference type="EMBL" id="CAB4028732.1"/>
    </source>
</evidence>
<dbReference type="OrthoDB" id="5955283at2759"/>
<reference evidence="1" key="1">
    <citation type="submission" date="2020-04" db="EMBL/GenBank/DDBJ databases">
        <authorList>
            <person name="Alioto T."/>
            <person name="Alioto T."/>
            <person name="Gomez Garrido J."/>
        </authorList>
    </citation>
    <scope>NUCLEOTIDE SEQUENCE</scope>
    <source>
        <strain evidence="1">A484AB</strain>
    </source>
</reference>